<evidence type="ECO:0000256" key="1">
    <source>
        <dbReference type="SAM" id="MobiDB-lite"/>
    </source>
</evidence>
<organism evidence="2 4">
    <name type="scientific">Beauveria bassiana</name>
    <name type="common">White muscardine disease fungus</name>
    <name type="synonym">Tritirachium shiotae</name>
    <dbReference type="NCBI Taxonomy" id="176275"/>
    <lineage>
        <taxon>Eukaryota</taxon>
        <taxon>Fungi</taxon>
        <taxon>Dikarya</taxon>
        <taxon>Ascomycota</taxon>
        <taxon>Pezizomycotina</taxon>
        <taxon>Sordariomycetes</taxon>
        <taxon>Hypocreomycetidae</taxon>
        <taxon>Hypocreales</taxon>
        <taxon>Cordycipitaceae</taxon>
        <taxon>Beauveria</taxon>
    </lineage>
</organism>
<dbReference type="AlphaFoldDB" id="A0A2N6N817"/>
<evidence type="ECO:0000313" key="2">
    <source>
        <dbReference type="EMBL" id="PMB63408.1"/>
    </source>
</evidence>
<gene>
    <name evidence="3" type="ORF">BM221_010511</name>
    <name evidence="2" type="ORF">BM221_010771</name>
</gene>
<feature type="region of interest" description="Disordered" evidence="1">
    <location>
        <begin position="67"/>
        <end position="98"/>
    </location>
</feature>
<dbReference type="EMBL" id="MRVG01000017">
    <property type="protein sequence ID" value="PMB63769.1"/>
    <property type="molecule type" value="Genomic_DNA"/>
</dbReference>
<proteinExistence type="predicted"/>
<evidence type="ECO:0000313" key="3">
    <source>
        <dbReference type="EMBL" id="PMB63769.1"/>
    </source>
</evidence>
<dbReference type="Proteomes" id="UP000235728">
    <property type="component" value="Unassembled WGS sequence"/>
</dbReference>
<sequence>MNRNALFHQNRASRASLTLLRRWRGFCTDEVALAIGAAIAAVHAATVALPSAVEAAFVPASRWTMTPAASQARGSQERQRRHAGSDVKLDEASYYQQS</sequence>
<feature type="compositionally biased region" description="Basic and acidic residues" evidence="1">
    <location>
        <begin position="75"/>
        <end position="91"/>
    </location>
</feature>
<comment type="caution">
    <text evidence="2">The sequence shown here is derived from an EMBL/GenBank/DDBJ whole genome shotgun (WGS) entry which is preliminary data.</text>
</comment>
<name>A0A2N6N817_BEABA</name>
<protein>
    <submittedName>
        <fullName evidence="2">Uncharacterized protein</fullName>
    </submittedName>
</protein>
<evidence type="ECO:0000313" key="4">
    <source>
        <dbReference type="Proteomes" id="UP000235728"/>
    </source>
</evidence>
<dbReference type="EMBL" id="MRVG01000023">
    <property type="protein sequence ID" value="PMB63408.1"/>
    <property type="molecule type" value="Genomic_DNA"/>
</dbReference>
<reference evidence="2 4" key="1">
    <citation type="journal article" date="2016" name="Appl. Microbiol. Biotechnol.">
        <title>Characterization of T-DNA insertion mutants with decreased virulence in the entomopathogenic fungus Beauveria bassiana JEF-007.</title>
        <authorList>
            <person name="Kim S."/>
            <person name="Lee S.J."/>
            <person name="Nai Y.S."/>
            <person name="Yu J.S."/>
            <person name="Lee M.R."/>
            <person name="Yang Y.T."/>
            <person name="Kim J.S."/>
        </authorList>
    </citation>
    <scope>NUCLEOTIDE SEQUENCE [LARGE SCALE GENOMIC DNA]</scope>
    <source>
        <strain evidence="2 4">JEF-007</strain>
    </source>
</reference>
<accession>A0A2N6N817</accession>